<dbReference type="Pfam" id="PF05925">
    <property type="entry name" value="IpgD"/>
    <property type="match status" value="1"/>
</dbReference>
<evidence type="ECO:0000256" key="1">
    <source>
        <dbReference type="ARBA" id="ARBA00004613"/>
    </source>
</evidence>
<evidence type="ECO:0000313" key="6">
    <source>
        <dbReference type="EMBL" id="NDL65570.1"/>
    </source>
</evidence>
<keyword evidence="5" id="KW-0843">Virulence</keyword>
<comment type="subcellular location">
    <subcellularLocation>
        <location evidence="1">Secreted</location>
    </subcellularLocation>
</comment>
<evidence type="ECO:0000256" key="3">
    <source>
        <dbReference type="ARBA" id="ARBA00022525"/>
    </source>
</evidence>
<evidence type="ECO:0000313" key="7">
    <source>
        <dbReference type="Proteomes" id="UP000461443"/>
    </source>
</evidence>
<evidence type="ECO:0000256" key="4">
    <source>
        <dbReference type="ARBA" id="ARBA00022801"/>
    </source>
</evidence>
<organism evidence="6 7">
    <name type="scientific">Acerihabitans arboris</name>
    <dbReference type="NCBI Taxonomy" id="2691583"/>
    <lineage>
        <taxon>Bacteria</taxon>
        <taxon>Pseudomonadati</taxon>
        <taxon>Pseudomonadota</taxon>
        <taxon>Gammaproteobacteria</taxon>
        <taxon>Enterobacterales</taxon>
        <taxon>Pectobacteriaceae</taxon>
        <taxon>Acerihabitans</taxon>
    </lineage>
</organism>
<dbReference type="Proteomes" id="UP000461443">
    <property type="component" value="Unassembled WGS sequence"/>
</dbReference>
<dbReference type="GO" id="GO:0005576">
    <property type="term" value="C:extracellular region"/>
    <property type="evidence" value="ECO:0007669"/>
    <property type="project" value="UniProtKB-SubCell"/>
</dbReference>
<comment type="similarity">
    <text evidence="2">Belongs to the phosphatase IpgD/SopB family.</text>
</comment>
<accession>A0A845SKW6</accession>
<sequence length="484" mass="52326">MYLKAGMKALTKIGNKRGAKRFEAMLEDESGDNNNASTPATDKDIMAILALKKDITDSLTTSLKQYYGCSSRTAQREAKTVLETLSKEILNNAHWETIHDSFSFDGKTFDSTLIPAGQIKLGEKDIFATGYDDKGVCSKSSDETTHAVNLWISRFSARDDDQRPLFTGIRHGVLSPYELEAGSAERRQGALNRAREVVAAALYLHPEKMAAALKGDKVDLPLTSSSLLTPVNIAPSTEKSQLRDQMSAWNELGAGPAVIPIRDGKGNVVPVTVRLDIAAFNFGVNEPALGWLKLGHAYSDKYNHLALAKLLGRDLSPGSPHGGWVGQYLASRPANAERVRALAAELKLIWAKKLHHADKGEPYKAAMRVALLSSEIGVTPCWNCKSGKDRTGMLDAEIKRATAGHALGMGTDSGALDMGGRQLMQAVMLNSGNMQIQQYNTGVPGNKSLKNNKLANVLIGGLTLRDRIGNPEIANLAKGLSDYV</sequence>
<evidence type="ECO:0000256" key="5">
    <source>
        <dbReference type="ARBA" id="ARBA00023026"/>
    </source>
</evidence>
<keyword evidence="3" id="KW-0964">Secreted</keyword>
<evidence type="ECO:0000256" key="2">
    <source>
        <dbReference type="ARBA" id="ARBA00009007"/>
    </source>
</evidence>
<comment type="caution">
    <text evidence="6">The sequence shown here is derived from an EMBL/GenBank/DDBJ whole genome shotgun (WGS) entry which is preliminary data.</text>
</comment>
<dbReference type="RefSeq" id="WP_162368279.1">
    <property type="nucleotide sequence ID" value="NZ_WUBS01000019.1"/>
</dbReference>
<keyword evidence="7" id="KW-1185">Reference proteome</keyword>
<protein>
    <submittedName>
        <fullName evidence="6">Inositol phosphatase</fullName>
    </submittedName>
</protein>
<dbReference type="AlphaFoldDB" id="A0A845SKW6"/>
<proteinExistence type="inferred from homology"/>
<reference evidence="6 7" key="2">
    <citation type="submission" date="2020-02" db="EMBL/GenBank/DDBJ databases">
        <title>The new genus of Enterobacteriales.</title>
        <authorList>
            <person name="Kim I.S."/>
        </authorList>
    </citation>
    <scope>NUCLEOTIDE SEQUENCE [LARGE SCALE GENOMIC DNA]</scope>
    <source>
        <strain evidence="6 7">SAP-6</strain>
    </source>
</reference>
<name>A0A845SKW6_9GAMM</name>
<dbReference type="EMBL" id="WUBS01000019">
    <property type="protein sequence ID" value="NDL65570.1"/>
    <property type="molecule type" value="Genomic_DNA"/>
</dbReference>
<reference evidence="6 7" key="1">
    <citation type="submission" date="2019-12" db="EMBL/GenBank/DDBJ databases">
        <authorList>
            <person name="Lee S.D."/>
        </authorList>
    </citation>
    <scope>NUCLEOTIDE SEQUENCE [LARGE SCALE GENOMIC DNA]</scope>
    <source>
        <strain evidence="6 7">SAP-6</strain>
    </source>
</reference>
<gene>
    <name evidence="6" type="ORF">GRH90_22820</name>
</gene>
<dbReference type="InterPro" id="IPR008108">
    <property type="entry name" value="IpgD/SopB"/>
</dbReference>
<dbReference type="PRINTS" id="PR01734">
    <property type="entry name" value="TYPE3OMBPROT"/>
</dbReference>
<dbReference type="Gene3D" id="1.20.58.450">
    <property type="entry name" value="Cell division control protein 42 homolog"/>
    <property type="match status" value="1"/>
</dbReference>
<dbReference type="GO" id="GO:0016791">
    <property type="term" value="F:phosphatase activity"/>
    <property type="evidence" value="ECO:0007669"/>
    <property type="project" value="InterPro"/>
</dbReference>
<keyword evidence="4" id="KW-0378">Hydrolase</keyword>